<dbReference type="PANTHER" id="PTHR12764:SF4">
    <property type="entry name" value="INTRAFLAGELLAR TRANSPORT PROTEIN 122 HOMOLOG"/>
    <property type="match status" value="1"/>
</dbReference>
<feature type="domain" description="IFT122 first beta-propeller" evidence="10">
    <location>
        <begin position="191"/>
        <end position="291"/>
    </location>
</feature>
<organism evidence="12 13">
    <name type="scientific">Synchytrium microbalum</name>
    <dbReference type="NCBI Taxonomy" id="1806994"/>
    <lineage>
        <taxon>Eukaryota</taxon>
        <taxon>Fungi</taxon>
        <taxon>Fungi incertae sedis</taxon>
        <taxon>Chytridiomycota</taxon>
        <taxon>Chytridiomycota incertae sedis</taxon>
        <taxon>Chytridiomycetes</taxon>
        <taxon>Synchytriales</taxon>
        <taxon>Synchytriaceae</taxon>
        <taxon>Synchytrium</taxon>
    </lineage>
</organism>
<feature type="domain" description="IFT122 second beta-propeller" evidence="9">
    <location>
        <begin position="296"/>
        <end position="550"/>
    </location>
</feature>
<dbReference type="InterPro" id="IPR015943">
    <property type="entry name" value="WD40/YVTN_repeat-like_dom_sf"/>
</dbReference>
<keyword evidence="6" id="KW-0966">Cell projection</keyword>
<evidence type="ECO:0000256" key="5">
    <source>
        <dbReference type="ARBA" id="ARBA00023069"/>
    </source>
</evidence>
<dbReference type="InterPro" id="IPR057411">
    <property type="entry name" value="TPR_IFT122"/>
</dbReference>
<dbReference type="SMART" id="SM00320">
    <property type="entry name" value="WD40"/>
    <property type="match status" value="8"/>
</dbReference>
<dbReference type="InterPro" id="IPR056152">
    <property type="entry name" value="Beta-prop_IFT122_2nd"/>
</dbReference>
<comment type="caution">
    <text evidence="12">The sequence shown here is derived from an EMBL/GenBank/DDBJ whole genome shotgun (WGS) entry which is preliminary data.</text>
</comment>
<dbReference type="Gene3D" id="1.25.40.470">
    <property type="match status" value="1"/>
</dbReference>
<keyword evidence="4" id="KW-0677">Repeat</keyword>
<dbReference type="GO" id="GO:0097730">
    <property type="term" value="C:non-motile cilium"/>
    <property type="evidence" value="ECO:0007669"/>
    <property type="project" value="TreeGrafter"/>
</dbReference>
<evidence type="ECO:0000256" key="8">
    <source>
        <dbReference type="SAM" id="MobiDB-lite"/>
    </source>
</evidence>
<dbReference type="InterPro" id="IPR036322">
    <property type="entry name" value="WD40_repeat_dom_sf"/>
</dbReference>
<feature type="region of interest" description="Disordered" evidence="8">
    <location>
        <begin position="1070"/>
        <end position="1148"/>
    </location>
</feature>
<sequence>MRTVLAWTDKIVSSNGPLPVYDLAFKPDASQLIVTAGSELLVYDTDKGDIITSLKAHKATIYCVQFSADGKRFATGSADKQVIIWNSDEFAPIGKYSHSDSVQTVAFSPASGVILSGSTSEVCLWSAEQKGVTRLKVNSKVLTASWNTEGTHFALGHYNGVVSIRTRTGEETTRIERGPNPVWSLSFCPSQDMLAVSDWSQQLAFYQLDGKQVGKERPLGLDACTISYFSNGDYFVMGGQDRKVTLWTSGGIKLGPVSECESWVWCARVKPGQNYVAVGCQDGTLSLHQIVFNTVHGLYHDRYAYRENMTDVVIQHLSTQQRARIKCRDHVKKIAVYRDRLAVQLSDRIIVYELTHDDATDMHYRIKDKLLKRLECNLLVVTAEHIILCHDMKLQMYNFVGDKVREWSLDAFVRYIKVVGGPRAHEGLLVGLKSGQVLRIFTDNPFPIPIAKVSSSVRCLDLSMNRNKVAIVDEQNVVSVYDIKTQELLFQEPNGNSVAWNSEMEDMLCYSGNGLVHIKSGNFPAHQQKLQGFVVGFKGSRIFCLNVYAMTTVDIPQTATLENYLEHRDFETAYNVACLGVTDADWRRLAMEAIEGLSLDIARRAFVRLRDLPYVDLLRTFERAKAEGKNQPDLFLAEVYAYSGRYHEAAKLFKRCGHPEKAIEMYTELNMWAFATQVAEETKSNPTDILSRKAQMLEDQQDGAAAAATYMDLGEYAKAIDLFVADMAYDKLIEVVRKVDRSESKILSKCYDVFKTVGQYDYAAETLVKLRDITHLLELHIERQKWDEAFKIIKIHPEHAAQVELPYANWLAANNRYIEAQEFYRKVGRLDEAFRVLENLAQTAIVDSRFDDVAFHYWTLAHEQLDRIPADVEAAHLDEVEKVALASFTKHLELAEIYYAYHHVRKFIHDPFTLHMPESLLNMARFVLQWGVNDKPLPPGVSKAHLLFAAAKLGRALGANKLSQTCFEGLSHLRFPFQWTEAVEVGAVTIRGRSPIDAENLLPVCPSCMTIGVLLDDTGPRCRSCLEPTVWSFYSFDALPLTQFQPEHDVSSSEARHLLSLDPRGGKAIVFGGEDDGPSWRDLVEMGGKRDESEDVDGSRMLGGRWRDHVDASPHNNSSGKSKSSKQPRRETVVKSSETLASNGGNLSDRHLHGLLKSNMSAFDAPRLSRKEMQAIPPSQSFVVSWNRRCIADRYYRLVVAEAPISMCLTCRHFFHEEEWIHHTRTTGACPFCRASASRAG</sequence>
<proteinExistence type="predicted"/>
<dbReference type="Pfam" id="PF23381">
    <property type="entry name" value="Beta-prop_IFT122_1st"/>
    <property type="match status" value="2"/>
</dbReference>
<dbReference type="InterPro" id="IPR039857">
    <property type="entry name" value="Ift122/121"/>
</dbReference>
<evidence type="ECO:0000259" key="10">
    <source>
        <dbReference type="Pfam" id="PF23381"/>
    </source>
</evidence>
<dbReference type="Proteomes" id="UP000319731">
    <property type="component" value="Unassembled WGS sequence"/>
</dbReference>
<evidence type="ECO:0000259" key="9">
    <source>
        <dbReference type="Pfam" id="PF23377"/>
    </source>
</evidence>
<gene>
    <name evidence="12" type="ORF">SmJEL517_g03062</name>
</gene>
<reference evidence="12 13" key="1">
    <citation type="journal article" date="2019" name="Sci. Rep.">
        <title>Comparative genomics of chytrid fungi reveal insights into the obligate biotrophic and pathogenic lifestyle of Synchytrium endobioticum.</title>
        <authorList>
            <person name="van de Vossenberg B.T.L.H."/>
            <person name="Warris S."/>
            <person name="Nguyen H.D.T."/>
            <person name="van Gent-Pelzer M.P.E."/>
            <person name="Joly D.L."/>
            <person name="van de Geest H.C."/>
            <person name="Bonants P.J.M."/>
            <person name="Smith D.S."/>
            <person name="Levesque C.A."/>
            <person name="van der Lee T.A.J."/>
        </authorList>
    </citation>
    <scope>NUCLEOTIDE SEQUENCE [LARGE SCALE GENOMIC DNA]</scope>
    <source>
        <strain evidence="12 13">JEL517</strain>
    </source>
</reference>
<keyword evidence="13" id="KW-1185">Reference proteome</keyword>
<dbReference type="EMBL" id="QEAO01000015">
    <property type="protein sequence ID" value="TPX34245.1"/>
    <property type="molecule type" value="Genomic_DNA"/>
</dbReference>
<accession>A0A507C9R3</accession>
<feature type="repeat" description="WD" evidence="7">
    <location>
        <begin position="54"/>
        <end position="86"/>
    </location>
</feature>
<evidence type="ECO:0000259" key="11">
    <source>
        <dbReference type="Pfam" id="PF25295"/>
    </source>
</evidence>
<dbReference type="CDD" id="cd16448">
    <property type="entry name" value="RING-H2"/>
    <property type="match status" value="1"/>
</dbReference>
<dbReference type="Pfam" id="PF23377">
    <property type="entry name" value="Beta-prop_IFT122_2nd"/>
    <property type="match status" value="1"/>
</dbReference>
<evidence type="ECO:0000256" key="6">
    <source>
        <dbReference type="ARBA" id="ARBA00023273"/>
    </source>
</evidence>
<dbReference type="GO" id="GO:0030991">
    <property type="term" value="C:intraciliary transport particle A"/>
    <property type="evidence" value="ECO:0007669"/>
    <property type="project" value="TreeGrafter"/>
</dbReference>
<feature type="domain" description="IFT122 first beta-propeller" evidence="10">
    <location>
        <begin position="2"/>
        <end position="190"/>
    </location>
</feature>
<evidence type="ECO:0000313" key="13">
    <source>
        <dbReference type="Proteomes" id="UP000319731"/>
    </source>
</evidence>
<dbReference type="Gene3D" id="2.130.10.10">
    <property type="entry name" value="YVTN repeat-like/Quinoprotein amine dehydrogenase"/>
    <property type="match status" value="3"/>
</dbReference>
<dbReference type="GO" id="GO:1905515">
    <property type="term" value="P:non-motile cilium assembly"/>
    <property type="evidence" value="ECO:0007669"/>
    <property type="project" value="TreeGrafter"/>
</dbReference>
<evidence type="ECO:0000313" key="12">
    <source>
        <dbReference type="EMBL" id="TPX34245.1"/>
    </source>
</evidence>
<feature type="compositionally biased region" description="Polar residues" evidence="8">
    <location>
        <begin position="1134"/>
        <end position="1146"/>
    </location>
</feature>
<dbReference type="RefSeq" id="XP_031025042.1">
    <property type="nucleotide sequence ID" value="XM_031168990.1"/>
</dbReference>
<dbReference type="InterPro" id="IPR001680">
    <property type="entry name" value="WD40_rpt"/>
</dbReference>
<protein>
    <recommendedName>
        <fullName evidence="2">Intraflagellar transport protein 122 homolog</fullName>
    </recommendedName>
</protein>
<keyword evidence="5" id="KW-0969">Cilium</keyword>
<dbReference type="AlphaFoldDB" id="A0A507C9R3"/>
<dbReference type="STRING" id="1806994.A0A507C9R3"/>
<dbReference type="InterPro" id="IPR056153">
    <property type="entry name" value="Beta-prop_IFT122_1st"/>
</dbReference>
<dbReference type="OrthoDB" id="413460at2759"/>
<feature type="compositionally biased region" description="Basic and acidic residues" evidence="8">
    <location>
        <begin position="1078"/>
        <end position="1092"/>
    </location>
</feature>
<feature type="domain" description="Intraflagellar transport protein 122 homolog TPR" evidence="11">
    <location>
        <begin position="557"/>
        <end position="943"/>
    </location>
</feature>
<comment type="subcellular location">
    <subcellularLocation>
        <location evidence="1">Cell projection</location>
        <location evidence="1">Cilium</location>
    </subcellularLocation>
</comment>
<dbReference type="GO" id="GO:0035721">
    <property type="term" value="P:intraciliary retrograde transport"/>
    <property type="evidence" value="ECO:0007669"/>
    <property type="project" value="TreeGrafter"/>
</dbReference>
<dbReference type="PANTHER" id="PTHR12764">
    <property type="entry name" value="WD REPEAT DOMAIN-RELATED"/>
    <property type="match status" value="1"/>
</dbReference>
<evidence type="ECO:0000256" key="3">
    <source>
        <dbReference type="ARBA" id="ARBA00022574"/>
    </source>
</evidence>
<keyword evidence="3 7" id="KW-0853">WD repeat</keyword>
<dbReference type="PROSITE" id="PS50294">
    <property type="entry name" value="WD_REPEATS_REGION"/>
    <property type="match status" value="1"/>
</dbReference>
<evidence type="ECO:0000256" key="1">
    <source>
        <dbReference type="ARBA" id="ARBA00004138"/>
    </source>
</evidence>
<evidence type="ECO:0000256" key="7">
    <source>
        <dbReference type="PROSITE-ProRule" id="PRU00221"/>
    </source>
</evidence>
<name>A0A507C9R3_9FUNG</name>
<dbReference type="PROSITE" id="PS50082">
    <property type="entry name" value="WD_REPEATS_2"/>
    <property type="match status" value="1"/>
</dbReference>
<dbReference type="GeneID" id="42004287"/>
<evidence type="ECO:0000256" key="4">
    <source>
        <dbReference type="ARBA" id="ARBA00022737"/>
    </source>
</evidence>
<dbReference type="GO" id="GO:0061512">
    <property type="term" value="P:protein localization to cilium"/>
    <property type="evidence" value="ECO:0007669"/>
    <property type="project" value="TreeGrafter"/>
</dbReference>
<evidence type="ECO:0000256" key="2">
    <source>
        <dbReference type="ARBA" id="ARBA00019442"/>
    </source>
</evidence>
<dbReference type="Pfam" id="PF25295">
    <property type="entry name" value="TPR_IFT122"/>
    <property type="match status" value="1"/>
</dbReference>
<dbReference type="SUPFAM" id="SSF50978">
    <property type="entry name" value="WD40 repeat-like"/>
    <property type="match status" value="2"/>
</dbReference>